<evidence type="ECO:0000313" key="3">
    <source>
        <dbReference type="Proteomes" id="UP001054945"/>
    </source>
</evidence>
<dbReference type="EMBL" id="BPLR01021691">
    <property type="protein sequence ID" value="GIX92432.1"/>
    <property type="molecule type" value="Genomic_DNA"/>
</dbReference>
<feature type="compositionally biased region" description="Polar residues" evidence="1">
    <location>
        <begin position="158"/>
        <end position="170"/>
    </location>
</feature>
<evidence type="ECO:0000313" key="2">
    <source>
        <dbReference type="EMBL" id="GIX92432.1"/>
    </source>
</evidence>
<name>A0AAV4P527_CAEEX</name>
<evidence type="ECO:0000256" key="1">
    <source>
        <dbReference type="SAM" id="MobiDB-lite"/>
    </source>
</evidence>
<keyword evidence="3" id="KW-1185">Reference proteome</keyword>
<gene>
    <name evidence="2" type="ORF">CEXT_152101</name>
</gene>
<accession>A0AAV4P527</accession>
<organism evidence="2 3">
    <name type="scientific">Caerostris extrusa</name>
    <name type="common">Bark spider</name>
    <name type="synonym">Caerostris bankana</name>
    <dbReference type="NCBI Taxonomy" id="172846"/>
    <lineage>
        <taxon>Eukaryota</taxon>
        <taxon>Metazoa</taxon>
        <taxon>Ecdysozoa</taxon>
        <taxon>Arthropoda</taxon>
        <taxon>Chelicerata</taxon>
        <taxon>Arachnida</taxon>
        <taxon>Araneae</taxon>
        <taxon>Araneomorphae</taxon>
        <taxon>Entelegynae</taxon>
        <taxon>Araneoidea</taxon>
        <taxon>Araneidae</taxon>
        <taxon>Caerostris</taxon>
    </lineage>
</organism>
<sequence length="170" mass="19342">MNSLRKSLSELIESAQNTVYERHINFLFRSEINQEFDNIKNCPLTVQCRTNAGGTTQQRLGSTFAVGEWGMVRCLTSYRQRSFPRPSRVHSLATCLDSWVSDCIIQETFMRSNFQQLLTPKSLFQLAKLHHRNQNKPSGNFNPTDVNINVGVHVGGQDSENLTSQSHPKE</sequence>
<comment type="caution">
    <text evidence="2">The sequence shown here is derived from an EMBL/GenBank/DDBJ whole genome shotgun (WGS) entry which is preliminary data.</text>
</comment>
<dbReference type="AlphaFoldDB" id="A0AAV4P527"/>
<reference evidence="2 3" key="1">
    <citation type="submission" date="2021-06" db="EMBL/GenBank/DDBJ databases">
        <title>Caerostris extrusa draft genome.</title>
        <authorList>
            <person name="Kono N."/>
            <person name="Arakawa K."/>
        </authorList>
    </citation>
    <scope>NUCLEOTIDE SEQUENCE [LARGE SCALE GENOMIC DNA]</scope>
</reference>
<proteinExistence type="predicted"/>
<feature type="region of interest" description="Disordered" evidence="1">
    <location>
        <begin position="133"/>
        <end position="170"/>
    </location>
</feature>
<protein>
    <submittedName>
        <fullName evidence="2">Uncharacterized protein</fullName>
    </submittedName>
</protein>
<feature type="compositionally biased region" description="Polar residues" evidence="1">
    <location>
        <begin position="135"/>
        <end position="147"/>
    </location>
</feature>
<dbReference type="Proteomes" id="UP001054945">
    <property type="component" value="Unassembled WGS sequence"/>
</dbReference>